<keyword evidence="6" id="KW-0812">Transmembrane</keyword>
<dbReference type="GO" id="GO:0006874">
    <property type="term" value="P:intracellular calcium ion homeostasis"/>
    <property type="evidence" value="ECO:0007669"/>
    <property type="project" value="TreeGrafter"/>
</dbReference>
<keyword evidence="8" id="KW-1185">Reference proteome</keyword>
<feature type="transmembrane region" description="Helical" evidence="6">
    <location>
        <begin position="6"/>
        <end position="33"/>
    </location>
</feature>
<reference evidence="7" key="2">
    <citation type="submission" date="2025-08" db="UniProtKB">
        <authorList>
            <consortium name="Ensembl"/>
        </authorList>
    </citation>
    <scope>IDENTIFICATION</scope>
</reference>
<keyword evidence="3" id="KW-0521">NADP</keyword>
<reference evidence="7 8" key="1">
    <citation type="journal article" date="2014" name="Nat. Genet.">
        <title>Whole-genome sequence of a flatfish provides insights into ZW sex chromosome evolution and adaptation to a benthic lifestyle.</title>
        <authorList>
            <person name="Chen S."/>
            <person name="Zhang G."/>
            <person name="Shao C."/>
            <person name="Huang Q."/>
            <person name="Liu G."/>
            <person name="Zhang P."/>
            <person name="Song W."/>
            <person name="An N."/>
            <person name="Chalopin D."/>
            <person name="Volff J.N."/>
            <person name="Hong Y."/>
            <person name="Li Q."/>
            <person name="Sha Z."/>
            <person name="Zhou H."/>
            <person name="Xie M."/>
            <person name="Yu Q."/>
            <person name="Liu Y."/>
            <person name="Xiang H."/>
            <person name="Wang N."/>
            <person name="Wu K."/>
            <person name="Yang C."/>
            <person name="Zhou Q."/>
            <person name="Liao X."/>
            <person name="Yang L."/>
            <person name="Hu Q."/>
            <person name="Zhang J."/>
            <person name="Meng L."/>
            <person name="Jin L."/>
            <person name="Tian Y."/>
            <person name="Lian J."/>
            <person name="Yang J."/>
            <person name="Miao G."/>
            <person name="Liu S."/>
            <person name="Liang Z."/>
            <person name="Yan F."/>
            <person name="Li Y."/>
            <person name="Sun B."/>
            <person name="Zhang H."/>
            <person name="Zhang J."/>
            <person name="Zhu Y."/>
            <person name="Du M."/>
            <person name="Zhao Y."/>
            <person name="Schartl M."/>
            <person name="Tang Q."/>
            <person name="Wang J."/>
        </authorList>
    </citation>
    <scope>NUCLEOTIDE SEQUENCE</scope>
</reference>
<evidence type="ECO:0000313" key="7">
    <source>
        <dbReference type="Ensembl" id="ENSCSEP00000031953.1"/>
    </source>
</evidence>
<evidence type="ECO:0000256" key="3">
    <source>
        <dbReference type="ARBA" id="ARBA00022857"/>
    </source>
</evidence>
<evidence type="ECO:0000256" key="4">
    <source>
        <dbReference type="ARBA" id="ARBA00023002"/>
    </source>
</evidence>
<organism evidence="7 8">
    <name type="scientific">Cynoglossus semilaevis</name>
    <name type="common">Tongue sole</name>
    <dbReference type="NCBI Taxonomy" id="244447"/>
    <lineage>
        <taxon>Eukaryota</taxon>
        <taxon>Metazoa</taxon>
        <taxon>Chordata</taxon>
        <taxon>Craniata</taxon>
        <taxon>Vertebrata</taxon>
        <taxon>Euteleostomi</taxon>
        <taxon>Actinopterygii</taxon>
        <taxon>Neopterygii</taxon>
        <taxon>Teleostei</taxon>
        <taxon>Neoteleostei</taxon>
        <taxon>Acanthomorphata</taxon>
        <taxon>Carangaria</taxon>
        <taxon>Pleuronectiformes</taxon>
        <taxon>Pleuronectoidei</taxon>
        <taxon>Cynoglossidae</taxon>
        <taxon>Cynoglossinae</taxon>
        <taxon>Cynoglossus</taxon>
    </lineage>
</organism>
<evidence type="ECO:0000256" key="1">
    <source>
        <dbReference type="ARBA" id="ARBA00006484"/>
    </source>
</evidence>
<dbReference type="Gene3D" id="3.40.50.720">
    <property type="entry name" value="NAD(P)-binding Rossmann-like Domain"/>
    <property type="match status" value="1"/>
</dbReference>
<dbReference type="OMA" id="CASVFHK"/>
<dbReference type="STRING" id="244447.ENSCSEP00000031953"/>
<protein>
    <submittedName>
        <fullName evidence="7">Dehydrogenase/reductase (SDR family) member 7Ca</fullName>
    </submittedName>
</protein>
<evidence type="ECO:0000256" key="2">
    <source>
        <dbReference type="ARBA" id="ARBA00022729"/>
    </source>
</evidence>
<keyword evidence="5" id="KW-0520">NAD</keyword>
<name>A0A3P8WX31_CYNSE</name>
<proteinExistence type="inferred from homology"/>
<dbReference type="Proteomes" id="UP000265120">
    <property type="component" value="Chromosome 17"/>
</dbReference>
<dbReference type="Ensembl" id="ENSCSET00000032364.1">
    <property type="protein sequence ID" value="ENSCSEP00000031953.1"/>
    <property type="gene ID" value="ENSCSEG00000020502.1"/>
</dbReference>
<dbReference type="GeneTree" id="ENSGT00940000157100"/>
<feature type="transmembrane region" description="Helical" evidence="6">
    <location>
        <begin position="169"/>
        <end position="186"/>
    </location>
</feature>
<comment type="similarity">
    <text evidence="1">Belongs to the short-chain dehydrogenases/reductases (SDR) family.</text>
</comment>
<dbReference type="InterPro" id="IPR036291">
    <property type="entry name" value="NAD(P)-bd_dom_sf"/>
</dbReference>
<reference evidence="7" key="3">
    <citation type="submission" date="2025-09" db="UniProtKB">
        <authorList>
            <consortium name="Ensembl"/>
        </authorList>
    </citation>
    <scope>IDENTIFICATION</scope>
</reference>
<evidence type="ECO:0000256" key="5">
    <source>
        <dbReference type="ARBA" id="ARBA00023027"/>
    </source>
</evidence>
<dbReference type="GO" id="GO:0016616">
    <property type="term" value="F:oxidoreductase activity, acting on the CH-OH group of donors, NAD or NADP as acceptor"/>
    <property type="evidence" value="ECO:0007669"/>
    <property type="project" value="TreeGrafter"/>
</dbReference>
<sequence>MDPTWTTTILLVPCTVVLTAGCFYLYSFVLSLLTKMSVRNKVVVITDAVSGLGKECASVFHKGGSRLILCGKNWEKLTELADDLENASDPTTMFPPKLVLVDFGDMESMPYVIEEILDCYGCPDVIILNSSMKVKAPAQSLSLEMDKLLMDNNYFGPITLAKGMKQRKYIYIYIYTYMYIYIHIYIY</sequence>
<keyword evidence="6" id="KW-1133">Transmembrane helix</keyword>
<evidence type="ECO:0000313" key="8">
    <source>
        <dbReference type="Proteomes" id="UP000265120"/>
    </source>
</evidence>
<dbReference type="AlphaFoldDB" id="A0A3P8WX31"/>
<dbReference type="PANTHER" id="PTHR44668:SF3">
    <property type="entry name" value="DEHYDROGENASE_REDUCTASE SDR FAMILY MEMBER 7C-B"/>
    <property type="match status" value="1"/>
</dbReference>
<dbReference type="PANTHER" id="PTHR44668">
    <property type="match status" value="1"/>
</dbReference>
<dbReference type="InterPro" id="IPR002347">
    <property type="entry name" value="SDR_fam"/>
</dbReference>
<dbReference type="InParanoid" id="A0A3P8WX31"/>
<accession>A0A3P8WX31</accession>
<dbReference type="Pfam" id="PF00106">
    <property type="entry name" value="adh_short"/>
    <property type="match status" value="1"/>
</dbReference>
<keyword evidence="4" id="KW-0560">Oxidoreductase</keyword>
<keyword evidence="2" id="KW-0732">Signal</keyword>
<evidence type="ECO:0000256" key="6">
    <source>
        <dbReference type="SAM" id="Phobius"/>
    </source>
</evidence>
<dbReference type="InterPro" id="IPR052148">
    <property type="entry name" value="SDR_family_member_7C"/>
</dbReference>
<keyword evidence="6" id="KW-0472">Membrane</keyword>
<dbReference type="SUPFAM" id="SSF51735">
    <property type="entry name" value="NAD(P)-binding Rossmann-fold domains"/>
    <property type="match status" value="1"/>
</dbReference>